<dbReference type="EnsemblProtists" id="EKX35264">
    <property type="protein sequence ID" value="EKX35264"/>
    <property type="gene ID" value="GUITHDRAFT_146576"/>
</dbReference>
<dbReference type="KEGG" id="gtt:GUITHDRAFT_146576"/>
<name>L1IH83_GUITC</name>
<dbReference type="PANTHER" id="PTHR23122">
    <property type="entry name" value="MEMBRANE-ASSOCIATED GUANYLATE KINASE MAGUK"/>
    <property type="match status" value="1"/>
</dbReference>
<dbReference type="InterPro" id="IPR041489">
    <property type="entry name" value="PDZ_6"/>
</dbReference>
<dbReference type="EMBL" id="JH993093">
    <property type="protein sequence ID" value="EKX35264.1"/>
    <property type="molecule type" value="Genomic_DNA"/>
</dbReference>
<accession>L1IH83</accession>
<dbReference type="Pfam" id="PF17820">
    <property type="entry name" value="PDZ_6"/>
    <property type="match status" value="1"/>
</dbReference>
<dbReference type="RefSeq" id="XP_005822244.1">
    <property type="nucleotide sequence ID" value="XM_005822187.1"/>
</dbReference>
<dbReference type="OrthoDB" id="439127at2759"/>
<dbReference type="Gene3D" id="2.30.42.10">
    <property type="match status" value="2"/>
</dbReference>
<dbReference type="InterPro" id="IPR050716">
    <property type="entry name" value="MAGUK"/>
</dbReference>
<dbReference type="STRING" id="905079.L1IH83"/>
<evidence type="ECO:0000313" key="3">
    <source>
        <dbReference type="EnsemblProtists" id="EKX35264"/>
    </source>
</evidence>
<dbReference type="SMART" id="SM00228">
    <property type="entry name" value="PDZ"/>
    <property type="match status" value="2"/>
</dbReference>
<organism evidence="2">
    <name type="scientific">Guillardia theta (strain CCMP2712)</name>
    <name type="common">Cryptophyte</name>
    <dbReference type="NCBI Taxonomy" id="905079"/>
    <lineage>
        <taxon>Eukaryota</taxon>
        <taxon>Cryptophyceae</taxon>
        <taxon>Pyrenomonadales</taxon>
        <taxon>Geminigeraceae</taxon>
        <taxon>Guillardia</taxon>
    </lineage>
</organism>
<reference evidence="4" key="2">
    <citation type="submission" date="2012-11" db="EMBL/GenBank/DDBJ databases">
        <authorList>
            <person name="Kuo A."/>
            <person name="Curtis B.A."/>
            <person name="Tanifuji G."/>
            <person name="Burki F."/>
            <person name="Gruber A."/>
            <person name="Irimia M."/>
            <person name="Maruyama S."/>
            <person name="Arias M.C."/>
            <person name="Ball S.G."/>
            <person name="Gile G.H."/>
            <person name="Hirakawa Y."/>
            <person name="Hopkins J.F."/>
            <person name="Rensing S.A."/>
            <person name="Schmutz J."/>
            <person name="Symeonidi A."/>
            <person name="Elias M."/>
            <person name="Eveleigh R.J."/>
            <person name="Herman E.K."/>
            <person name="Klute M.J."/>
            <person name="Nakayama T."/>
            <person name="Obornik M."/>
            <person name="Reyes-Prieto A."/>
            <person name="Armbrust E.V."/>
            <person name="Aves S.J."/>
            <person name="Beiko R.G."/>
            <person name="Coutinho P."/>
            <person name="Dacks J.B."/>
            <person name="Durnford D.G."/>
            <person name="Fast N.M."/>
            <person name="Green B.R."/>
            <person name="Grisdale C."/>
            <person name="Hempe F."/>
            <person name="Henrissat B."/>
            <person name="Hoppner M.P."/>
            <person name="Ishida K.-I."/>
            <person name="Kim E."/>
            <person name="Koreny L."/>
            <person name="Kroth P.G."/>
            <person name="Liu Y."/>
            <person name="Malik S.-B."/>
            <person name="Maier U.G."/>
            <person name="McRose D."/>
            <person name="Mock T."/>
            <person name="Neilson J.A."/>
            <person name="Onodera N.T."/>
            <person name="Poole A.M."/>
            <person name="Pritham E.J."/>
            <person name="Richards T.A."/>
            <person name="Rocap G."/>
            <person name="Roy S.W."/>
            <person name="Sarai C."/>
            <person name="Schaack S."/>
            <person name="Shirato S."/>
            <person name="Slamovits C.H."/>
            <person name="Spencer D.F."/>
            <person name="Suzuki S."/>
            <person name="Worden A.Z."/>
            <person name="Zauner S."/>
            <person name="Barry K."/>
            <person name="Bell C."/>
            <person name="Bharti A.K."/>
            <person name="Crow J.A."/>
            <person name="Grimwood J."/>
            <person name="Kramer R."/>
            <person name="Lindquist E."/>
            <person name="Lucas S."/>
            <person name="Salamov A."/>
            <person name="McFadden G.I."/>
            <person name="Lane C.E."/>
            <person name="Keeling P.J."/>
            <person name="Gray M.W."/>
            <person name="Grigoriev I.V."/>
            <person name="Archibald J.M."/>
        </authorList>
    </citation>
    <scope>NUCLEOTIDE SEQUENCE</scope>
    <source>
        <strain evidence="4">CCMP2712</strain>
    </source>
</reference>
<dbReference type="InterPro" id="IPR036034">
    <property type="entry name" value="PDZ_sf"/>
</dbReference>
<reference evidence="2 4" key="1">
    <citation type="journal article" date="2012" name="Nature">
        <title>Algal genomes reveal evolutionary mosaicism and the fate of nucleomorphs.</title>
        <authorList>
            <consortium name="DOE Joint Genome Institute"/>
            <person name="Curtis B.A."/>
            <person name="Tanifuji G."/>
            <person name="Burki F."/>
            <person name="Gruber A."/>
            <person name="Irimia M."/>
            <person name="Maruyama S."/>
            <person name="Arias M.C."/>
            <person name="Ball S.G."/>
            <person name="Gile G.H."/>
            <person name="Hirakawa Y."/>
            <person name="Hopkins J.F."/>
            <person name="Kuo A."/>
            <person name="Rensing S.A."/>
            <person name="Schmutz J."/>
            <person name="Symeonidi A."/>
            <person name="Elias M."/>
            <person name="Eveleigh R.J."/>
            <person name="Herman E.K."/>
            <person name="Klute M.J."/>
            <person name="Nakayama T."/>
            <person name="Obornik M."/>
            <person name="Reyes-Prieto A."/>
            <person name="Armbrust E.V."/>
            <person name="Aves S.J."/>
            <person name="Beiko R.G."/>
            <person name="Coutinho P."/>
            <person name="Dacks J.B."/>
            <person name="Durnford D.G."/>
            <person name="Fast N.M."/>
            <person name="Green B.R."/>
            <person name="Grisdale C.J."/>
            <person name="Hempel F."/>
            <person name="Henrissat B."/>
            <person name="Hoppner M.P."/>
            <person name="Ishida K."/>
            <person name="Kim E."/>
            <person name="Koreny L."/>
            <person name="Kroth P.G."/>
            <person name="Liu Y."/>
            <person name="Malik S.B."/>
            <person name="Maier U.G."/>
            <person name="McRose D."/>
            <person name="Mock T."/>
            <person name="Neilson J.A."/>
            <person name="Onodera N.T."/>
            <person name="Poole A.M."/>
            <person name="Pritham E.J."/>
            <person name="Richards T.A."/>
            <person name="Rocap G."/>
            <person name="Roy S.W."/>
            <person name="Sarai C."/>
            <person name="Schaack S."/>
            <person name="Shirato S."/>
            <person name="Slamovits C.H."/>
            <person name="Spencer D.F."/>
            <person name="Suzuki S."/>
            <person name="Worden A.Z."/>
            <person name="Zauner S."/>
            <person name="Barry K."/>
            <person name="Bell C."/>
            <person name="Bharti A.K."/>
            <person name="Crow J.A."/>
            <person name="Grimwood J."/>
            <person name="Kramer R."/>
            <person name="Lindquist E."/>
            <person name="Lucas S."/>
            <person name="Salamov A."/>
            <person name="McFadden G.I."/>
            <person name="Lane C.E."/>
            <person name="Keeling P.J."/>
            <person name="Gray M.W."/>
            <person name="Grigoriev I.V."/>
            <person name="Archibald J.M."/>
        </authorList>
    </citation>
    <scope>NUCLEOTIDE SEQUENCE</scope>
    <source>
        <strain evidence="2 4">CCMP2712</strain>
    </source>
</reference>
<feature type="domain" description="PDZ" evidence="1">
    <location>
        <begin position="62"/>
        <end position="132"/>
    </location>
</feature>
<reference evidence="3" key="3">
    <citation type="submission" date="2015-06" db="UniProtKB">
        <authorList>
            <consortium name="EnsemblProtists"/>
        </authorList>
    </citation>
    <scope>IDENTIFICATION</scope>
</reference>
<dbReference type="SUPFAM" id="SSF50156">
    <property type="entry name" value="PDZ domain-like"/>
    <property type="match status" value="3"/>
</dbReference>
<evidence type="ECO:0000259" key="1">
    <source>
        <dbReference type="PROSITE" id="PS50106"/>
    </source>
</evidence>
<keyword evidence="4" id="KW-1185">Reference proteome</keyword>
<gene>
    <name evidence="2" type="ORF">GUITHDRAFT_146576</name>
</gene>
<dbReference type="GeneID" id="17292058"/>
<feature type="domain" description="PDZ" evidence="1">
    <location>
        <begin position="239"/>
        <end position="330"/>
    </location>
</feature>
<proteinExistence type="predicted"/>
<evidence type="ECO:0000313" key="2">
    <source>
        <dbReference type="EMBL" id="EKX35264.1"/>
    </source>
</evidence>
<dbReference type="PROSITE" id="PS50106">
    <property type="entry name" value="PDZ"/>
    <property type="match status" value="2"/>
</dbReference>
<dbReference type="Proteomes" id="UP000011087">
    <property type="component" value="Unassembled WGS sequence"/>
</dbReference>
<dbReference type="PaxDb" id="55529-EKX35264"/>
<sequence>MAENYYVPVDGMQGMNVGYEQKLNLQTSEMIETYQPNDVITNDPIPGLAVDELQENSQQFQQIQILRNPNPQGSSGIGIQFSKLQSGPFYVTGVVPGSNAEKCGMIQPGHLIHEINGQNVYSLWANDLTSMIIGQPGTPVILSISTLPQDQSVPFQAVPAPVMQQQPVPVMQQQPAPVMQQQPAPVMQQQPTPVMQQQPAPVMQQQPAPVMQQQPAPVMQQQPAPVMQQTGSKEIPRKEVMIQRNALPPSAAANSRSGIGLMFWKSVHPGPYTISGVTPDGTAASSGLVKAGDLLHAVDAQDVYPLAPEQVTALILGTPGTMVKLVISSPSELVAPELPPNQGLEQFVLMRDESGKGPASRVNLQVGDYIHAINQFSLYDKDVNEVNALLNGMPHSVVSVWKQTFKASMQASEQLPAEYEARSTSAGLLLTVGYAG</sequence>
<dbReference type="HOGENOM" id="CLU_629221_0_0_1"/>
<evidence type="ECO:0000313" key="4">
    <source>
        <dbReference type="Proteomes" id="UP000011087"/>
    </source>
</evidence>
<protein>
    <recommendedName>
        <fullName evidence="1">PDZ domain-containing protein</fullName>
    </recommendedName>
</protein>
<dbReference type="InterPro" id="IPR001478">
    <property type="entry name" value="PDZ"/>
</dbReference>
<dbReference type="AlphaFoldDB" id="L1IH83"/>